<accession>A0A0M0BLX4</accession>
<feature type="domain" description="Radical SAM core" evidence="7">
    <location>
        <begin position="27"/>
        <end position="272"/>
    </location>
</feature>
<keyword evidence="5" id="KW-0408">Iron</keyword>
<dbReference type="PROSITE" id="PS51918">
    <property type="entry name" value="RADICAL_SAM"/>
    <property type="match status" value="1"/>
</dbReference>
<dbReference type="PANTHER" id="PTHR43787">
    <property type="entry name" value="FEMO COFACTOR BIOSYNTHESIS PROTEIN NIFB-RELATED"/>
    <property type="match status" value="1"/>
</dbReference>
<reference evidence="8 9" key="1">
    <citation type="submission" date="2015-06" db="EMBL/GenBank/DDBJ databases">
        <title>New insights into the roles of widespread benthic archaea in carbon and nitrogen cycling.</title>
        <authorList>
            <person name="Lazar C.S."/>
            <person name="Baker B.J."/>
            <person name="Seitz K.W."/>
            <person name="Hyde A.S."/>
            <person name="Dick G.J."/>
            <person name="Hinrichs K.-U."/>
            <person name="Teske A.P."/>
        </authorList>
    </citation>
    <scope>NUCLEOTIDE SEQUENCE [LARGE SCALE GENOMIC DNA]</scope>
    <source>
        <strain evidence="8">DG-45</strain>
    </source>
</reference>
<evidence type="ECO:0000256" key="3">
    <source>
        <dbReference type="ARBA" id="ARBA00022691"/>
    </source>
</evidence>
<dbReference type="Pfam" id="PF04055">
    <property type="entry name" value="Radical_SAM"/>
    <property type="match status" value="1"/>
</dbReference>
<comment type="caution">
    <text evidence="8">The sequence shown here is derived from an EMBL/GenBank/DDBJ whole genome shotgun (WGS) entry which is preliminary data.</text>
</comment>
<dbReference type="Gene3D" id="3.20.20.70">
    <property type="entry name" value="Aldolase class I"/>
    <property type="match status" value="1"/>
</dbReference>
<evidence type="ECO:0000313" key="9">
    <source>
        <dbReference type="Proteomes" id="UP000037210"/>
    </source>
</evidence>
<dbReference type="InterPro" id="IPR058240">
    <property type="entry name" value="rSAM_sf"/>
</dbReference>
<dbReference type="InterPro" id="IPR013785">
    <property type="entry name" value="Aldolase_TIM"/>
</dbReference>
<dbReference type="PANTHER" id="PTHR43787:SF11">
    <property type="entry name" value="UPF0026 PROTEIN SLR1464"/>
    <property type="match status" value="1"/>
</dbReference>
<dbReference type="GO" id="GO:0046872">
    <property type="term" value="F:metal ion binding"/>
    <property type="evidence" value="ECO:0007669"/>
    <property type="project" value="UniProtKB-KW"/>
</dbReference>
<keyword evidence="3" id="KW-0949">S-adenosyl-L-methionine</keyword>
<evidence type="ECO:0000256" key="6">
    <source>
        <dbReference type="ARBA" id="ARBA00023014"/>
    </source>
</evidence>
<dbReference type="SUPFAM" id="SSF102114">
    <property type="entry name" value="Radical SAM enzymes"/>
    <property type="match status" value="1"/>
</dbReference>
<dbReference type="AlphaFoldDB" id="A0A0M0BLX4"/>
<name>A0A0M0BLX4_9ARCH</name>
<keyword evidence="6" id="KW-0411">Iron-sulfur</keyword>
<evidence type="ECO:0000313" key="8">
    <source>
        <dbReference type="EMBL" id="KON29409.1"/>
    </source>
</evidence>
<organism evidence="8 9">
    <name type="scientific">miscellaneous Crenarchaeota group-15 archaeon DG-45</name>
    <dbReference type="NCBI Taxonomy" id="1685127"/>
    <lineage>
        <taxon>Archaea</taxon>
        <taxon>Candidatus Bathyarchaeota</taxon>
        <taxon>MCG-15</taxon>
    </lineage>
</organism>
<dbReference type="SFLD" id="SFLDS00029">
    <property type="entry name" value="Radical_SAM"/>
    <property type="match status" value="1"/>
</dbReference>
<evidence type="ECO:0000256" key="2">
    <source>
        <dbReference type="ARBA" id="ARBA00022485"/>
    </source>
</evidence>
<keyword evidence="2" id="KW-0004">4Fe-4S</keyword>
<sequence>MSERFKLRGVSPRDGEIVYGPVLSRRLGYSLGVNLNLRRGKTCTFDCVYCQYGRTINLVSSSEELADWLDEETILEEVRLWLRRLIGESQKLNSITFSGYGEPTLHPGFGEIARGVRGLRDELYPGVRVDILTNASTVTDRRVRDALREMDAVVAKLDAGTQEIFEAVNRPAEGVETLEDIVRSLAELHDETGRVTLQTLIFRSASPSQGDNASADELESIAEAARSIDPVEVQVYTVSRHPLEPFVGPAEEDTLKEAARRINSVIGRKCAKIYI</sequence>
<dbReference type="GO" id="GO:0003824">
    <property type="term" value="F:catalytic activity"/>
    <property type="evidence" value="ECO:0007669"/>
    <property type="project" value="InterPro"/>
</dbReference>
<evidence type="ECO:0000256" key="4">
    <source>
        <dbReference type="ARBA" id="ARBA00022723"/>
    </source>
</evidence>
<gene>
    <name evidence="8" type="ORF">AC482_06520</name>
</gene>
<protein>
    <recommendedName>
        <fullName evidence="7">Radical SAM core domain-containing protein</fullName>
    </recommendedName>
</protein>
<dbReference type="SFLD" id="SFLDG01083">
    <property type="entry name" value="Uncharacterised_Radical_SAM_Su"/>
    <property type="match status" value="1"/>
</dbReference>
<keyword evidence="4" id="KW-0479">Metal-binding</keyword>
<dbReference type="InterPro" id="IPR007197">
    <property type="entry name" value="rSAM"/>
</dbReference>
<comment type="cofactor">
    <cofactor evidence="1">
        <name>[4Fe-4S] cluster</name>
        <dbReference type="ChEBI" id="CHEBI:49883"/>
    </cofactor>
</comment>
<dbReference type="EMBL" id="LFWZ01000065">
    <property type="protein sequence ID" value="KON29409.1"/>
    <property type="molecule type" value="Genomic_DNA"/>
</dbReference>
<evidence type="ECO:0000259" key="7">
    <source>
        <dbReference type="PROSITE" id="PS51918"/>
    </source>
</evidence>
<dbReference type="InterPro" id="IPR040084">
    <property type="entry name" value="GTPase_Obg"/>
</dbReference>
<proteinExistence type="predicted"/>
<evidence type="ECO:0000256" key="1">
    <source>
        <dbReference type="ARBA" id="ARBA00001966"/>
    </source>
</evidence>
<evidence type="ECO:0000256" key="5">
    <source>
        <dbReference type="ARBA" id="ARBA00023004"/>
    </source>
</evidence>
<dbReference type="Proteomes" id="UP000037210">
    <property type="component" value="Unassembled WGS sequence"/>
</dbReference>
<dbReference type="CDD" id="cd01335">
    <property type="entry name" value="Radical_SAM"/>
    <property type="match status" value="1"/>
</dbReference>
<dbReference type="GO" id="GO:0051539">
    <property type="term" value="F:4 iron, 4 sulfur cluster binding"/>
    <property type="evidence" value="ECO:0007669"/>
    <property type="project" value="UniProtKB-KW"/>
</dbReference>